<dbReference type="EMBL" id="GFDL01001961">
    <property type="protein sequence ID" value="JAV33084.1"/>
    <property type="molecule type" value="Transcribed_RNA"/>
</dbReference>
<feature type="chain" id="PRO_5012795128" evidence="1">
    <location>
        <begin position="18"/>
        <end position="76"/>
    </location>
</feature>
<feature type="signal peptide" evidence="1">
    <location>
        <begin position="1"/>
        <end position="17"/>
    </location>
</feature>
<sequence length="76" mass="8097">MFKYIFVLLALVAAAFAVPKPQYFYPGSASYATYSSFAKPAATAVYSTGYVPTAYSSSYIAPAAYSAAAYPAYAYL</sequence>
<reference evidence="2" key="1">
    <citation type="submission" date="2017-01" db="EMBL/GenBank/DDBJ databases">
        <title>A deep insight into the sialotranscriptome of adult male and female Cluex tarsalis mosquitoes.</title>
        <authorList>
            <person name="Ribeiro J.M."/>
            <person name="Moreira F."/>
            <person name="Bernard K.A."/>
            <person name="Calvo E."/>
        </authorList>
    </citation>
    <scope>NUCLEOTIDE SEQUENCE</scope>
    <source>
        <strain evidence="2">Kern County</strain>
        <tissue evidence="2">Salivary glands</tissue>
    </source>
</reference>
<protein>
    <submittedName>
        <fullName evidence="2">Putative conserved secreted protein</fullName>
    </submittedName>
</protein>
<accession>A0A1Q3FZV0</accession>
<evidence type="ECO:0000256" key="1">
    <source>
        <dbReference type="SAM" id="SignalP"/>
    </source>
</evidence>
<proteinExistence type="predicted"/>
<organism evidence="2">
    <name type="scientific">Culex tarsalis</name>
    <name type="common">Encephalitis mosquito</name>
    <dbReference type="NCBI Taxonomy" id="7177"/>
    <lineage>
        <taxon>Eukaryota</taxon>
        <taxon>Metazoa</taxon>
        <taxon>Ecdysozoa</taxon>
        <taxon>Arthropoda</taxon>
        <taxon>Hexapoda</taxon>
        <taxon>Insecta</taxon>
        <taxon>Pterygota</taxon>
        <taxon>Neoptera</taxon>
        <taxon>Endopterygota</taxon>
        <taxon>Diptera</taxon>
        <taxon>Nematocera</taxon>
        <taxon>Culicoidea</taxon>
        <taxon>Culicidae</taxon>
        <taxon>Culicinae</taxon>
        <taxon>Culicini</taxon>
        <taxon>Culex</taxon>
        <taxon>Culex</taxon>
    </lineage>
</organism>
<dbReference type="AlphaFoldDB" id="A0A1Q3FZV0"/>
<keyword evidence="1" id="KW-0732">Signal</keyword>
<evidence type="ECO:0000313" key="2">
    <source>
        <dbReference type="EMBL" id="JAV33084.1"/>
    </source>
</evidence>
<name>A0A1Q3FZV0_CULTA</name>